<accession>A0A382QP76</accession>
<protein>
    <submittedName>
        <fullName evidence="1">Uncharacterized protein</fullName>
    </submittedName>
</protein>
<sequence>WIAFIAFTVFYIYILVERIAMRRAEDALDEVHQYVASSG</sequence>
<dbReference type="AlphaFoldDB" id="A0A382QP76"/>
<proteinExistence type="predicted"/>
<name>A0A382QP76_9ZZZZ</name>
<feature type="non-terminal residue" evidence="1">
    <location>
        <position position="1"/>
    </location>
</feature>
<dbReference type="EMBL" id="UINC01115586">
    <property type="protein sequence ID" value="SVC86725.1"/>
    <property type="molecule type" value="Genomic_DNA"/>
</dbReference>
<evidence type="ECO:0000313" key="1">
    <source>
        <dbReference type="EMBL" id="SVC86725.1"/>
    </source>
</evidence>
<reference evidence="1" key="1">
    <citation type="submission" date="2018-05" db="EMBL/GenBank/DDBJ databases">
        <authorList>
            <person name="Lanie J.A."/>
            <person name="Ng W.-L."/>
            <person name="Kazmierczak K.M."/>
            <person name="Andrzejewski T.M."/>
            <person name="Davidsen T.M."/>
            <person name="Wayne K.J."/>
            <person name="Tettelin H."/>
            <person name="Glass J.I."/>
            <person name="Rusch D."/>
            <person name="Podicherti R."/>
            <person name="Tsui H.-C.T."/>
            <person name="Winkler M.E."/>
        </authorList>
    </citation>
    <scope>NUCLEOTIDE SEQUENCE</scope>
</reference>
<organism evidence="1">
    <name type="scientific">marine metagenome</name>
    <dbReference type="NCBI Taxonomy" id="408172"/>
    <lineage>
        <taxon>unclassified sequences</taxon>
        <taxon>metagenomes</taxon>
        <taxon>ecological metagenomes</taxon>
    </lineage>
</organism>
<gene>
    <name evidence="1" type="ORF">METZ01_LOCUS339579</name>
</gene>